<reference evidence="1 2" key="1">
    <citation type="journal article" date="2016" name="Proc. Natl. Acad. Sci. U.S.A.">
        <title>Comparative genomics of biotechnologically important yeasts.</title>
        <authorList>
            <person name="Riley R."/>
            <person name="Haridas S."/>
            <person name="Wolfe K.H."/>
            <person name="Lopes M.R."/>
            <person name="Hittinger C.T."/>
            <person name="Goeker M."/>
            <person name="Salamov A.A."/>
            <person name="Wisecaver J.H."/>
            <person name="Long T.M."/>
            <person name="Calvey C.H."/>
            <person name="Aerts A.L."/>
            <person name="Barry K.W."/>
            <person name="Choi C."/>
            <person name="Clum A."/>
            <person name="Coughlan A.Y."/>
            <person name="Deshpande S."/>
            <person name="Douglass A.P."/>
            <person name="Hanson S.J."/>
            <person name="Klenk H.-P."/>
            <person name="LaButti K.M."/>
            <person name="Lapidus A."/>
            <person name="Lindquist E.A."/>
            <person name="Lipzen A.M."/>
            <person name="Meier-Kolthoff J.P."/>
            <person name="Ohm R.A."/>
            <person name="Otillar R.P."/>
            <person name="Pangilinan J.L."/>
            <person name="Peng Y."/>
            <person name="Rokas A."/>
            <person name="Rosa C.A."/>
            <person name="Scheuner C."/>
            <person name="Sibirny A.A."/>
            <person name="Slot J.C."/>
            <person name="Stielow J.B."/>
            <person name="Sun H."/>
            <person name="Kurtzman C.P."/>
            <person name="Blackwell M."/>
            <person name="Grigoriev I.V."/>
            <person name="Jeffries T.W."/>
        </authorList>
    </citation>
    <scope>NUCLEOTIDE SEQUENCE [LARGE SCALE GENOMIC DNA]</scope>
    <source>
        <strain evidence="1 2">DSM 6958</strain>
    </source>
</reference>
<dbReference type="EMBL" id="KV454407">
    <property type="protein sequence ID" value="ODQ67675.1"/>
    <property type="molecule type" value="Genomic_DNA"/>
</dbReference>
<evidence type="ECO:0000313" key="2">
    <source>
        <dbReference type="Proteomes" id="UP000095009"/>
    </source>
</evidence>
<evidence type="ECO:0000313" key="1">
    <source>
        <dbReference type="EMBL" id="ODQ67675.1"/>
    </source>
</evidence>
<accession>A0A1E3PQG8</accession>
<name>A0A1E3PQG8_9ASCO</name>
<gene>
    <name evidence="1" type="ORF">NADFUDRAFT_82087</name>
</gene>
<keyword evidence="2" id="KW-1185">Reference proteome</keyword>
<protein>
    <submittedName>
        <fullName evidence="1">Uncharacterized protein</fullName>
    </submittedName>
</protein>
<proteinExistence type="predicted"/>
<organism evidence="1 2">
    <name type="scientific">Nadsonia fulvescens var. elongata DSM 6958</name>
    <dbReference type="NCBI Taxonomy" id="857566"/>
    <lineage>
        <taxon>Eukaryota</taxon>
        <taxon>Fungi</taxon>
        <taxon>Dikarya</taxon>
        <taxon>Ascomycota</taxon>
        <taxon>Saccharomycotina</taxon>
        <taxon>Dipodascomycetes</taxon>
        <taxon>Dipodascales</taxon>
        <taxon>Dipodascales incertae sedis</taxon>
        <taxon>Nadsonia</taxon>
    </lineage>
</organism>
<sequence>MSNRFVDCSRTFLHQIGTQRSNLGTHVQVPQAQLLKEPHNHIIHLSDHKVFLMIQALLPLHLEIACPGAVN</sequence>
<dbReference type="AlphaFoldDB" id="A0A1E3PQG8"/>
<dbReference type="Proteomes" id="UP000095009">
    <property type="component" value="Unassembled WGS sequence"/>
</dbReference>